<evidence type="ECO:0000313" key="14">
    <source>
        <dbReference type="Ensembl" id="ENSHHUP00000052945.1"/>
    </source>
</evidence>
<evidence type="ECO:0000259" key="13">
    <source>
        <dbReference type="PROSITE" id="PS50262"/>
    </source>
</evidence>
<keyword evidence="15" id="KW-1185">Reference proteome</keyword>
<evidence type="ECO:0000256" key="11">
    <source>
        <dbReference type="SAM" id="Phobius"/>
    </source>
</evidence>
<reference evidence="15" key="1">
    <citation type="submission" date="2018-06" db="EMBL/GenBank/DDBJ databases">
        <title>Genome assembly of Danube salmon.</title>
        <authorList>
            <person name="Macqueen D.J."/>
            <person name="Gundappa M.K."/>
        </authorList>
    </citation>
    <scope>NUCLEOTIDE SEQUENCE [LARGE SCALE GENOMIC DNA]</scope>
</reference>
<name>A0A4W5NUF4_9TELE</name>
<keyword evidence="3 11" id="KW-1133">Transmembrane helix</keyword>
<feature type="transmembrane region" description="Helical" evidence="11">
    <location>
        <begin position="297"/>
        <end position="321"/>
    </location>
</feature>
<dbReference type="PRINTS" id="PR00241">
    <property type="entry name" value="ANGIOTENSINR"/>
</dbReference>
<organism evidence="14 15">
    <name type="scientific">Hucho hucho</name>
    <name type="common">huchen</name>
    <dbReference type="NCBI Taxonomy" id="62062"/>
    <lineage>
        <taxon>Eukaryota</taxon>
        <taxon>Metazoa</taxon>
        <taxon>Chordata</taxon>
        <taxon>Craniata</taxon>
        <taxon>Vertebrata</taxon>
        <taxon>Euteleostomi</taxon>
        <taxon>Actinopterygii</taxon>
        <taxon>Neopterygii</taxon>
        <taxon>Teleostei</taxon>
        <taxon>Protacanthopterygii</taxon>
        <taxon>Salmoniformes</taxon>
        <taxon>Salmonidae</taxon>
        <taxon>Salmoninae</taxon>
        <taxon>Hucho</taxon>
    </lineage>
</organism>
<keyword evidence="5 11" id="KW-0472">Membrane</keyword>
<evidence type="ECO:0000256" key="1">
    <source>
        <dbReference type="ARBA" id="ARBA00004141"/>
    </source>
</evidence>
<comment type="subcellular location">
    <subcellularLocation>
        <location evidence="1">Membrane</location>
        <topology evidence="1">Multi-pass membrane protein</topology>
    </subcellularLocation>
</comment>
<feature type="transmembrane region" description="Helical" evidence="11">
    <location>
        <begin position="351"/>
        <end position="374"/>
    </location>
</feature>
<dbReference type="GO" id="GO:0007204">
    <property type="term" value="P:positive regulation of cytosolic calcium ion concentration"/>
    <property type="evidence" value="ECO:0007669"/>
    <property type="project" value="TreeGrafter"/>
</dbReference>
<dbReference type="Pfam" id="PF00001">
    <property type="entry name" value="7tm_1"/>
    <property type="match status" value="1"/>
</dbReference>
<keyword evidence="4 10" id="KW-0297">G-protein coupled receptor</keyword>
<keyword evidence="2 10" id="KW-0812">Transmembrane</keyword>
<reference evidence="14" key="2">
    <citation type="submission" date="2025-08" db="UniProtKB">
        <authorList>
            <consortium name="Ensembl"/>
        </authorList>
    </citation>
    <scope>IDENTIFICATION</scope>
</reference>
<feature type="transmembrane region" description="Helical" evidence="11">
    <location>
        <begin position="394"/>
        <end position="415"/>
    </location>
</feature>
<dbReference type="CDD" id="cd15193">
    <property type="entry name" value="7tmA_GPR25"/>
    <property type="match status" value="1"/>
</dbReference>
<feature type="chain" id="PRO_5021498982" evidence="12">
    <location>
        <begin position="18"/>
        <end position="479"/>
    </location>
</feature>
<dbReference type="InterPro" id="IPR050119">
    <property type="entry name" value="CCR1-9-like"/>
</dbReference>
<feature type="transmembrane region" description="Helical" evidence="11">
    <location>
        <begin position="177"/>
        <end position="197"/>
    </location>
</feature>
<dbReference type="GO" id="GO:0006955">
    <property type="term" value="P:immune response"/>
    <property type="evidence" value="ECO:0007669"/>
    <property type="project" value="TreeGrafter"/>
</dbReference>
<feature type="signal peptide" evidence="12">
    <location>
        <begin position="1"/>
        <end position="17"/>
    </location>
</feature>
<dbReference type="InterPro" id="IPR017452">
    <property type="entry name" value="GPCR_Rhodpsn_7TM"/>
</dbReference>
<sequence length="479" mass="54616">MFLCFFLLYFLPARLKCFYLNGYANIVYYKNHCCSNLRQNMPDREVENIPMVLEITEENRTWQFVCGFKNVMQDSMSRSIELASQTHKEQAAERLTFDHKMETYDSDEYFYSNDMLYNVNYNLTYLGERSSSSLPYSHIYLPLLYFLIFFTGFLGNLFVITVMGSQAKRGGRLVDTFVVNLALADLVFVLTLPLWAVSSSQEGQWPFGNLLCKLSSYIVAVNRFSNIFFLTCMSVDRYLAVVGLMDSRVLRSSQCVRLNCAVVWLLSLVLGTPSLVYRSMYTPNGKLFCLEDEESSFFLGLSLTMVFLTFALPLLIIILCYGSILAHLRQHCVAAGNPRAEARRRHSLKMVFTIIVAFVVSWLPFNIFKTILIGFRLSRADLSIETQSVLSQGLTLSCCLAFLNSCMNPAIYLFLDHHFRGQAENQFLSCVGKLGLHQGYASSTDFYNGTSESCGTTAPRTHLQTLDQNDFRCYVIQAQ</sequence>
<dbReference type="STRING" id="62062.ENSHHUP00000052945"/>
<evidence type="ECO:0000256" key="2">
    <source>
        <dbReference type="ARBA" id="ARBA00022692"/>
    </source>
</evidence>
<feature type="transmembrane region" description="Helical" evidence="11">
    <location>
        <begin position="256"/>
        <end position="277"/>
    </location>
</feature>
<dbReference type="GeneTree" id="ENSGT01130000278303"/>
<dbReference type="InterPro" id="IPR000276">
    <property type="entry name" value="GPCR_Rhodpsn"/>
</dbReference>
<evidence type="ECO:0000256" key="4">
    <source>
        <dbReference type="ARBA" id="ARBA00023040"/>
    </source>
</evidence>
<dbReference type="GO" id="GO:0019722">
    <property type="term" value="P:calcium-mediated signaling"/>
    <property type="evidence" value="ECO:0007669"/>
    <property type="project" value="TreeGrafter"/>
</dbReference>
<reference evidence="14" key="3">
    <citation type="submission" date="2025-09" db="UniProtKB">
        <authorList>
            <consortium name="Ensembl"/>
        </authorList>
    </citation>
    <scope>IDENTIFICATION</scope>
</reference>
<keyword evidence="6" id="KW-1015">Disulfide bond</keyword>
<evidence type="ECO:0000313" key="15">
    <source>
        <dbReference type="Proteomes" id="UP000314982"/>
    </source>
</evidence>
<evidence type="ECO:0000256" key="12">
    <source>
        <dbReference type="SAM" id="SignalP"/>
    </source>
</evidence>
<dbReference type="PANTHER" id="PTHR10489">
    <property type="entry name" value="CELL ADHESION MOLECULE"/>
    <property type="match status" value="1"/>
</dbReference>
<dbReference type="PROSITE" id="PS50262">
    <property type="entry name" value="G_PROTEIN_RECEP_F1_2"/>
    <property type="match status" value="1"/>
</dbReference>
<evidence type="ECO:0000256" key="6">
    <source>
        <dbReference type="ARBA" id="ARBA00023157"/>
    </source>
</evidence>
<dbReference type="GO" id="GO:0019957">
    <property type="term" value="F:C-C chemokine binding"/>
    <property type="evidence" value="ECO:0007669"/>
    <property type="project" value="TreeGrafter"/>
</dbReference>
<evidence type="ECO:0000256" key="7">
    <source>
        <dbReference type="ARBA" id="ARBA00023170"/>
    </source>
</evidence>
<feature type="transmembrane region" description="Helical" evidence="11">
    <location>
        <begin position="139"/>
        <end position="165"/>
    </location>
</feature>
<dbReference type="GO" id="GO:0009897">
    <property type="term" value="C:external side of plasma membrane"/>
    <property type="evidence" value="ECO:0007669"/>
    <property type="project" value="TreeGrafter"/>
</dbReference>
<dbReference type="Ensembl" id="ENSHHUT00000054799.1">
    <property type="protein sequence ID" value="ENSHHUP00000052945.1"/>
    <property type="gene ID" value="ENSHHUG00000031810.1"/>
</dbReference>
<proteinExistence type="inferred from homology"/>
<dbReference type="GO" id="GO:0016493">
    <property type="term" value="F:C-C chemokine receptor activity"/>
    <property type="evidence" value="ECO:0007669"/>
    <property type="project" value="TreeGrafter"/>
</dbReference>
<feature type="domain" description="G-protein coupled receptors family 1 profile" evidence="13">
    <location>
        <begin position="155"/>
        <end position="412"/>
    </location>
</feature>
<keyword evidence="8" id="KW-0325">Glycoprotein</keyword>
<dbReference type="GO" id="GO:0060326">
    <property type="term" value="P:cell chemotaxis"/>
    <property type="evidence" value="ECO:0007669"/>
    <property type="project" value="TreeGrafter"/>
</dbReference>
<feature type="transmembrane region" description="Helical" evidence="11">
    <location>
        <begin position="217"/>
        <end position="235"/>
    </location>
</feature>
<dbReference type="Gene3D" id="1.20.1070.10">
    <property type="entry name" value="Rhodopsin 7-helix transmembrane proteins"/>
    <property type="match status" value="1"/>
</dbReference>
<evidence type="ECO:0000256" key="5">
    <source>
        <dbReference type="ARBA" id="ARBA00023136"/>
    </source>
</evidence>
<accession>A0A4W5NUF4</accession>
<keyword evidence="9 10" id="KW-0807">Transducer</keyword>
<dbReference type="Proteomes" id="UP000314982">
    <property type="component" value="Unassembled WGS sequence"/>
</dbReference>
<dbReference type="InterPro" id="IPR000248">
    <property type="entry name" value="ATII_rcpt"/>
</dbReference>
<evidence type="ECO:0000256" key="10">
    <source>
        <dbReference type="RuleBase" id="RU000688"/>
    </source>
</evidence>
<evidence type="ECO:0000256" key="9">
    <source>
        <dbReference type="ARBA" id="ARBA00023224"/>
    </source>
</evidence>
<dbReference type="SUPFAM" id="SSF81321">
    <property type="entry name" value="Family A G protein-coupled receptor-like"/>
    <property type="match status" value="1"/>
</dbReference>
<comment type="similarity">
    <text evidence="10">Belongs to the G-protein coupled receptor 1 family.</text>
</comment>
<keyword evidence="12" id="KW-0732">Signal</keyword>
<evidence type="ECO:0000256" key="8">
    <source>
        <dbReference type="ARBA" id="ARBA00023180"/>
    </source>
</evidence>
<keyword evidence="7 10" id="KW-0675">Receptor</keyword>
<dbReference type="AlphaFoldDB" id="A0A4W5NUF4"/>
<dbReference type="PRINTS" id="PR00237">
    <property type="entry name" value="GPCRRHODOPSN"/>
</dbReference>
<dbReference type="PROSITE" id="PS00237">
    <property type="entry name" value="G_PROTEIN_RECEP_F1_1"/>
    <property type="match status" value="1"/>
</dbReference>
<evidence type="ECO:0000256" key="3">
    <source>
        <dbReference type="ARBA" id="ARBA00022989"/>
    </source>
</evidence>
<dbReference type="PANTHER" id="PTHR10489:SF954">
    <property type="entry name" value="G PROTEIN-COUPLED RECEPTOR 25"/>
    <property type="match status" value="1"/>
</dbReference>
<protein>
    <submittedName>
        <fullName evidence="14">G protein-coupled receptor 25</fullName>
    </submittedName>
</protein>